<sequence length="580" mass="60992">MTFPSGRFGALFLGLAGASVAVSGALADTGAIFDTLDRIHPVWAQNGMVSAQEHLAAAIGRDIMAKGGNAVDAGVAVAFALAVTLPRAGNIGGGGFMLVHDAKTGQTHAIDYREMAPAGASRDMFLNEAGEPDSDKSLYSGASSGVPGTVAGMKLALDKYGTMEWADVIAPAIKLAEEGFTVTPELADSIEAERQYLTKYPATTRIFFKEDGTVWKPGETLVQADLAKTLKKIAAEGPDGFYKGEVAEAISKAVQADGGLITPEDMAAYKVMEREPVKGTYRGYDIVSMPPPSSGGVHLIQILNALEGYPIGALGQNSAETIHLMAETMKLAYADRSEYLGDPDFVDVPVAALTSKEYAADMRDKISADFARPAAQIAPADLAPYESDQTTHFSVVDKDGNAVSNTYTINFNYGSGLVADGTGVLMNNEMDDFSAKPGTPNGFGLIGGDANAIQAGKRPLSSMTPTIVLKDGKVWLVTGSPGGARIITTVLQVVMNMIDHGMNVAEASTAPRVHHQWLPDELRVEEGLSLDTIRLLQAKGHSIALKDAMGSTQSIMRDPATGALYGASDPRRPDAATLGY</sequence>
<comment type="catalytic activity">
    <reaction evidence="1 9">
        <text>an S-substituted glutathione + H2O = an S-substituted L-cysteinylglycine + L-glutamate</text>
        <dbReference type="Rhea" id="RHEA:59468"/>
        <dbReference type="ChEBI" id="CHEBI:15377"/>
        <dbReference type="ChEBI" id="CHEBI:29985"/>
        <dbReference type="ChEBI" id="CHEBI:90779"/>
        <dbReference type="ChEBI" id="CHEBI:143103"/>
        <dbReference type="EC" id="3.4.19.13"/>
    </reaction>
</comment>
<comment type="caution">
    <text evidence="11">The sequence shown here is derived from an EMBL/GenBank/DDBJ whole genome shotgun (WGS) entry which is preliminary data.</text>
</comment>
<keyword evidence="5 9" id="KW-0378">Hydrolase</keyword>
<dbReference type="EC" id="3.4.19.13" evidence="9"/>
<evidence type="ECO:0000256" key="1">
    <source>
        <dbReference type="ARBA" id="ARBA00001049"/>
    </source>
</evidence>
<comment type="similarity">
    <text evidence="3 9">Belongs to the gamma-glutamyltransferase family.</text>
</comment>
<comment type="PTM">
    <text evidence="9">Cleaved by autocatalysis into a large and a small subunit.</text>
</comment>
<keyword evidence="10" id="KW-0732">Signal</keyword>
<evidence type="ECO:0000256" key="5">
    <source>
        <dbReference type="ARBA" id="ARBA00022801"/>
    </source>
</evidence>
<name>A0ABV7R6J1_9RHOB</name>
<evidence type="ECO:0000256" key="8">
    <source>
        <dbReference type="ARBA" id="ARBA00047417"/>
    </source>
</evidence>
<comment type="pathway">
    <text evidence="9">Sulfur metabolism; glutathione metabolism.</text>
</comment>
<evidence type="ECO:0000256" key="2">
    <source>
        <dbReference type="ARBA" id="ARBA00001089"/>
    </source>
</evidence>
<gene>
    <name evidence="11" type="primary">ggt</name>
    <name evidence="11" type="ORF">ACFOMH_15655</name>
</gene>
<keyword evidence="7 9" id="KW-0012">Acyltransferase</keyword>
<dbReference type="InterPro" id="IPR043138">
    <property type="entry name" value="GGT_lsub"/>
</dbReference>
<dbReference type="EC" id="2.3.2.2" evidence="9"/>
<dbReference type="PROSITE" id="PS00462">
    <property type="entry name" value="G_GLU_TRANSPEPTIDASE"/>
    <property type="match status" value="1"/>
</dbReference>
<dbReference type="Gene3D" id="3.60.20.40">
    <property type="match status" value="1"/>
</dbReference>
<comment type="subunit">
    <text evidence="9">This enzyme consists of two polypeptide chains, which are synthesized in precursor form from a single polypeptide.</text>
</comment>
<evidence type="ECO:0000256" key="3">
    <source>
        <dbReference type="ARBA" id="ARBA00009381"/>
    </source>
</evidence>
<dbReference type="Proteomes" id="UP001595721">
    <property type="component" value="Unassembled WGS sequence"/>
</dbReference>
<accession>A0ABV7R6J1</accession>
<dbReference type="RefSeq" id="WP_377745640.1">
    <property type="nucleotide sequence ID" value="NZ_JBHRXJ010000013.1"/>
</dbReference>
<dbReference type="InterPro" id="IPR043137">
    <property type="entry name" value="GGT_ssub_C"/>
</dbReference>
<dbReference type="InterPro" id="IPR051792">
    <property type="entry name" value="GGT_bact"/>
</dbReference>
<reference evidence="12" key="1">
    <citation type="journal article" date="2019" name="Int. J. Syst. Evol. Microbiol.">
        <title>The Global Catalogue of Microorganisms (GCM) 10K type strain sequencing project: providing services to taxonomists for standard genome sequencing and annotation.</title>
        <authorList>
            <consortium name="The Broad Institute Genomics Platform"/>
            <consortium name="The Broad Institute Genome Sequencing Center for Infectious Disease"/>
            <person name="Wu L."/>
            <person name="Ma J."/>
        </authorList>
    </citation>
    <scope>NUCLEOTIDE SEQUENCE [LARGE SCALE GENOMIC DNA]</scope>
    <source>
        <strain evidence="12">KCTC 42899</strain>
    </source>
</reference>
<organism evidence="11 12">
    <name type="scientific">Paracoccus mangrovi</name>
    <dbReference type="NCBI Taxonomy" id="1715645"/>
    <lineage>
        <taxon>Bacteria</taxon>
        <taxon>Pseudomonadati</taxon>
        <taxon>Pseudomonadota</taxon>
        <taxon>Alphaproteobacteria</taxon>
        <taxon>Rhodobacterales</taxon>
        <taxon>Paracoccaceae</taxon>
        <taxon>Paracoccus</taxon>
    </lineage>
</organism>
<dbReference type="InterPro" id="IPR055262">
    <property type="entry name" value="GGT_CS"/>
</dbReference>
<evidence type="ECO:0000256" key="7">
    <source>
        <dbReference type="ARBA" id="ARBA00023315"/>
    </source>
</evidence>
<proteinExistence type="inferred from homology"/>
<dbReference type="GO" id="GO:0103068">
    <property type="term" value="F:leukotriene C4 gamma-glutamyl transferase activity"/>
    <property type="evidence" value="ECO:0007669"/>
    <property type="project" value="UniProtKB-EC"/>
</dbReference>
<keyword evidence="9" id="KW-0317">Glutathione biosynthesis</keyword>
<dbReference type="InterPro" id="IPR029055">
    <property type="entry name" value="Ntn_hydrolases_N"/>
</dbReference>
<dbReference type="Gene3D" id="1.10.246.130">
    <property type="match status" value="1"/>
</dbReference>
<dbReference type="Pfam" id="PF01019">
    <property type="entry name" value="G_glu_transpept"/>
    <property type="match status" value="1"/>
</dbReference>
<keyword evidence="4 9" id="KW-0808">Transferase</keyword>
<comment type="catalytic activity">
    <reaction evidence="8 9">
        <text>an N-terminal (5-L-glutamyl)-[peptide] + an alpha-amino acid = 5-L-glutamyl amino acid + an N-terminal L-alpha-aminoacyl-[peptide]</text>
        <dbReference type="Rhea" id="RHEA:23904"/>
        <dbReference type="Rhea" id="RHEA-COMP:9780"/>
        <dbReference type="Rhea" id="RHEA-COMP:9795"/>
        <dbReference type="ChEBI" id="CHEBI:77644"/>
        <dbReference type="ChEBI" id="CHEBI:78597"/>
        <dbReference type="ChEBI" id="CHEBI:78599"/>
        <dbReference type="ChEBI" id="CHEBI:78608"/>
        <dbReference type="EC" id="2.3.2.2"/>
    </reaction>
</comment>
<dbReference type="PANTHER" id="PTHR43199">
    <property type="entry name" value="GLUTATHIONE HYDROLASE"/>
    <property type="match status" value="1"/>
</dbReference>
<evidence type="ECO:0000256" key="4">
    <source>
        <dbReference type="ARBA" id="ARBA00022679"/>
    </source>
</evidence>
<evidence type="ECO:0000256" key="6">
    <source>
        <dbReference type="ARBA" id="ARBA00023145"/>
    </source>
</evidence>
<keyword evidence="6 9" id="KW-0865">Zymogen</keyword>
<dbReference type="NCBIfam" id="TIGR00066">
    <property type="entry name" value="g_glut_trans"/>
    <property type="match status" value="1"/>
</dbReference>
<evidence type="ECO:0000256" key="10">
    <source>
        <dbReference type="SAM" id="SignalP"/>
    </source>
</evidence>
<dbReference type="PANTHER" id="PTHR43199:SF1">
    <property type="entry name" value="GLUTATHIONE HYDROLASE PROENZYME"/>
    <property type="match status" value="1"/>
</dbReference>
<protein>
    <recommendedName>
        <fullName evidence="9">Glutathione hydrolase proenzyme</fullName>
        <ecNumber evidence="9">2.3.2.2</ecNumber>
        <ecNumber evidence="9">3.4.19.13</ecNumber>
    </recommendedName>
    <component>
        <recommendedName>
            <fullName evidence="9">Glutathione hydrolase large chain</fullName>
        </recommendedName>
    </component>
    <component>
        <recommendedName>
            <fullName evidence="9">Glutathione hydrolase small chain</fullName>
        </recommendedName>
    </component>
</protein>
<keyword evidence="12" id="KW-1185">Reference proteome</keyword>
<dbReference type="InterPro" id="IPR000101">
    <property type="entry name" value="GGT_peptidase"/>
</dbReference>
<dbReference type="SUPFAM" id="SSF56235">
    <property type="entry name" value="N-terminal nucleophile aminohydrolases (Ntn hydrolases)"/>
    <property type="match status" value="1"/>
</dbReference>
<comment type="catalytic activity">
    <reaction evidence="2 9">
        <text>glutathione + H2O = L-cysteinylglycine + L-glutamate</text>
        <dbReference type="Rhea" id="RHEA:28807"/>
        <dbReference type="ChEBI" id="CHEBI:15377"/>
        <dbReference type="ChEBI" id="CHEBI:29985"/>
        <dbReference type="ChEBI" id="CHEBI:57925"/>
        <dbReference type="ChEBI" id="CHEBI:61694"/>
        <dbReference type="EC" id="3.4.19.13"/>
    </reaction>
</comment>
<dbReference type="PRINTS" id="PR01210">
    <property type="entry name" value="GGTRANSPTASE"/>
</dbReference>
<evidence type="ECO:0000313" key="12">
    <source>
        <dbReference type="Proteomes" id="UP001595721"/>
    </source>
</evidence>
<evidence type="ECO:0000256" key="9">
    <source>
        <dbReference type="RuleBase" id="RU368036"/>
    </source>
</evidence>
<feature type="chain" id="PRO_5047224413" description="Glutathione hydrolase proenzyme" evidence="10">
    <location>
        <begin position="28"/>
        <end position="580"/>
    </location>
</feature>
<evidence type="ECO:0000313" key="11">
    <source>
        <dbReference type="EMBL" id="MFC3529613.1"/>
    </source>
</evidence>
<feature type="signal peptide" evidence="10">
    <location>
        <begin position="1"/>
        <end position="27"/>
    </location>
</feature>
<dbReference type="EMBL" id="JBHRXJ010000013">
    <property type="protein sequence ID" value="MFC3529613.1"/>
    <property type="molecule type" value="Genomic_DNA"/>
</dbReference>